<organism evidence="7 9">
    <name type="scientific">Plasmodiophora brassicae</name>
    <name type="common">Clubroot disease agent</name>
    <dbReference type="NCBI Taxonomy" id="37360"/>
    <lineage>
        <taxon>Eukaryota</taxon>
        <taxon>Sar</taxon>
        <taxon>Rhizaria</taxon>
        <taxon>Endomyxa</taxon>
        <taxon>Phytomyxea</taxon>
        <taxon>Plasmodiophorida</taxon>
        <taxon>Plasmodiophoridae</taxon>
        <taxon>Plasmodiophora</taxon>
    </lineage>
</organism>
<dbReference type="Gene3D" id="1.10.8.270">
    <property type="entry name" value="putative rabgap domain of human tbc1 domain family member 14 like domains"/>
    <property type="match status" value="1"/>
</dbReference>
<dbReference type="FunFam" id="1.10.8.270:FF:000035">
    <property type="entry name" value="Cell cycle arrest protein BUB2"/>
    <property type="match status" value="1"/>
</dbReference>
<dbReference type="PROSITE" id="PS50086">
    <property type="entry name" value="TBC_RABGAP"/>
    <property type="match status" value="1"/>
</dbReference>
<evidence type="ECO:0000256" key="2">
    <source>
        <dbReference type="ARBA" id="ARBA00022490"/>
    </source>
</evidence>
<dbReference type="InterPro" id="IPR035969">
    <property type="entry name" value="Rab-GAP_TBC_sf"/>
</dbReference>
<dbReference type="GO" id="GO:0005856">
    <property type="term" value="C:cytoskeleton"/>
    <property type="evidence" value="ECO:0007669"/>
    <property type="project" value="UniProtKB-SubCell"/>
</dbReference>
<gene>
    <name evidence="7" type="ORF">PBRA_006837</name>
    <name evidence="8" type="ORF">PLBR_LOCUS8079</name>
</gene>
<keyword evidence="9" id="KW-1185">Reference proteome</keyword>
<evidence type="ECO:0000256" key="4">
    <source>
        <dbReference type="ARBA" id="ARBA00023306"/>
    </source>
</evidence>
<dbReference type="Proteomes" id="UP000290189">
    <property type="component" value="Unassembled WGS sequence"/>
</dbReference>
<geneLocation type="mitochondrion" evidence="8"/>
<dbReference type="SMART" id="SM00164">
    <property type="entry name" value="TBC"/>
    <property type="match status" value="1"/>
</dbReference>
<dbReference type="PANTHER" id="PTHR22957:SF263">
    <property type="entry name" value="MITOTIC CHECK POINT PROTEIN BUB2"/>
    <property type="match status" value="1"/>
</dbReference>
<dbReference type="PANTHER" id="PTHR22957">
    <property type="entry name" value="TBC1 DOMAIN FAMILY MEMBER GTPASE-ACTIVATING PROTEIN"/>
    <property type="match status" value="1"/>
</dbReference>
<dbReference type="EMBL" id="OVEO01000015">
    <property type="protein sequence ID" value="SPR00864.1"/>
    <property type="molecule type" value="Genomic_DNA"/>
</dbReference>
<sequence length="312" mass="34953">MASDQALAACLRRFLDACAAGDEDDNAVEMLFQLRRHLLLHGAAADDRGVPVRGLVWMTLLAVPSVSAERYGSLIRLGPCKQYQKIRSDSFRTFPNEKSFQARVTENSLIRLLNSFVHENAADGVFSYLQGMNAVAAPFLYCMSELEAQAAFSRFIKVYCPTYWLANMAGARAGCVLVDRCLQAADPDLFHHLRSRRLEATVYAFALVSSISCVLQPFSEVLKLWDFLLGFGVHNNIVAIVAQVVLVRDGLFSVGNPNEILNYRKWPALNARLTIAFTLDLIRRLEPALYRDIESHTYSKDVCDQILRPKST</sequence>
<protein>
    <recommendedName>
        <fullName evidence="6">Rab-GAP TBC domain-containing protein</fullName>
    </recommendedName>
</protein>
<dbReference type="OrthoDB" id="10263206at2759"/>
<dbReference type="AlphaFoldDB" id="A0A0G4ITS3"/>
<keyword evidence="8" id="KW-0496">Mitochondrion</keyword>
<dbReference type="GO" id="GO:0005096">
    <property type="term" value="F:GTPase activator activity"/>
    <property type="evidence" value="ECO:0007669"/>
    <property type="project" value="TreeGrafter"/>
</dbReference>
<dbReference type="OMA" id="CHKSEPQ"/>
<evidence type="ECO:0000256" key="5">
    <source>
        <dbReference type="ARBA" id="ARBA00061049"/>
    </source>
</evidence>
<dbReference type="Gene3D" id="1.10.472.80">
    <property type="entry name" value="Ypt/Rab-GAP domain of gyp1p, domain 3"/>
    <property type="match status" value="1"/>
</dbReference>
<evidence type="ECO:0000256" key="1">
    <source>
        <dbReference type="ARBA" id="ARBA00004245"/>
    </source>
</evidence>
<evidence type="ECO:0000259" key="6">
    <source>
        <dbReference type="PROSITE" id="PS50086"/>
    </source>
</evidence>
<evidence type="ECO:0000313" key="8">
    <source>
        <dbReference type="EMBL" id="SPR00864.1"/>
    </source>
</evidence>
<dbReference type="EMBL" id="CDSF01000086">
    <property type="protein sequence ID" value="CEO98723.1"/>
    <property type="molecule type" value="Genomic_DNA"/>
</dbReference>
<evidence type="ECO:0000313" key="10">
    <source>
        <dbReference type="Proteomes" id="UP000290189"/>
    </source>
</evidence>
<feature type="domain" description="Rab-GAP TBC" evidence="6">
    <location>
        <begin position="47"/>
        <end position="232"/>
    </location>
</feature>
<dbReference type="Pfam" id="PF00566">
    <property type="entry name" value="RabGAP-TBC"/>
    <property type="match status" value="1"/>
</dbReference>
<keyword evidence="2" id="KW-0963">Cytoplasm</keyword>
<reference evidence="7 9" key="1">
    <citation type="submission" date="2015-02" db="EMBL/GenBank/DDBJ databases">
        <authorList>
            <person name="Chooi Y.-H."/>
        </authorList>
    </citation>
    <scope>NUCLEOTIDE SEQUENCE [LARGE SCALE GENOMIC DNA]</scope>
    <source>
        <strain evidence="7">E3</strain>
    </source>
</reference>
<reference evidence="8 10" key="2">
    <citation type="submission" date="2018-03" db="EMBL/GenBank/DDBJ databases">
        <authorList>
            <person name="Fogelqvist J."/>
        </authorList>
    </citation>
    <scope>NUCLEOTIDE SEQUENCE [LARGE SCALE GENOMIC DNA]</scope>
</reference>
<name>A0A0G4ITS3_PLABS</name>
<dbReference type="Proteomes" id="UP000039324">
    <property type="component" value="Unassembled WGS sequence"/>
</dbReference>
<keyword evidence="3" id="KW-0206">Cytoskeleton</keyword>
<dbReference type="SUPFAM" id="SSF47923">
    <property type="entry name" value="Ypt/Rab-GAP domain of gyp1p"/>
    <property type="match status" value="2"/>
</dbReference>
<comment type="subcellular location">
    <subcellularLocation>
        <location evidence="1">Cytoplasm</location>
        <location evidence="1">Cytoskeleton</location>
    </subcellularLocation>
</comment>
<dbReference type="STRING" id="37360.A0A0G4ITS3"/>
<evidence type="ECO:0000313" key="9">
    <source>
        <dbReference type="Proteomes" id="UP000039324"/>
    </source>
</evidence>
<evidence type="ECO:0000256" key="3">
    <source>
        <dbReference type="ARBA" id="ARBA00023212"/>
    </source>
</evidence>
<accession>A0A0G4ITS3</accession>
<evidence type="ECO:0000313" key="7">
    <source>
        <dbReference type="EMBL" id="CEO98723.1"/>
    </source>
</evidence>
<proteinExistence type="inferred from homology"/>
<dbReference type="InterPro" id="IPR000195">
    <property type="entry name" value="Rab-GAP-TBC_dom"/>
</dbReference>
<comment type="similarity">
    <text evidence="5">Belongs to the BUB2 family.</text>
</comment>
<keyword evidence="4" id="KW-0131">Cell cycle</keyword>